<keyword evidence="2" id="KW-0812">Transmembrane</keyword>
<feature type="compositionally biased region" description="Low complexity" evidence="1">
    <location>
        <begin position="156"/>
        <end position="186"/>
    </location>
</feature>
<evidence type="ECO:0000256" key="2">
    <source>
        <dbReference type="SAM" id="Phobius"/>
    </source>
</evidence>
<dbReference type="InterPro" id="IPR023393">
    <property type="entry name" value="START-like_dom_sf"/>
</dbReference>
<keyword evidence="4" id="KW-1185">Reference proteome</keyword>
<sequence>MELTHSFTVPAPPEQTWELLTDLNRVGSCFPGATVKEATDTEFSGTVKVKLGPIAMLYSGSGTFVERDDAAHRAKIEAKGKDRRGNGTASATVTMSLTAEGDGTRADVTTDLQVTGKPAQFGRGVMQDVSDKLLGQFIDCIEQQLSGDEPSDSEAEAGGAAAAGAVSDAPSSEAKPAAAGAAQPAADNQKPAADTQQPSPPAEPPKPPPAPPRPPSSPSRAHPPAPRDEAIDLGNVVGPVLLQRYGGLAAVGLLGLLIGWLLGRRG</sequence>
<dbReference type="CDD" id="cd07823">
    <property type="entry name" value="SRPBCC_5"/>
    <property type="match status" value="1"/>
</dbReference>
<feature type="region of interest" description="Disordered" evidence="1">
    <location>
        <begin position="146"/>
        <end position="230"/>
    </location>
</feature>
<evidence type="ECO:0000313" key="4">
    <source>
        <dbReference type="Proteomes" id="UP001596455"/>
    </source>
</evidence>
<evidence type="ECO:0000313" key="3">
    <source>
        <dbReference type="EMBL" id="MFC7403747.1"/>
    </source>
</evidence>
<proteinExistence type="predicted"/>
<reference evidence="4" key="1">
    <citation type="journal article" date="2019" name="Int. J. Syst. Evol. Microbiol.">
        <title>The Global Catalogue of Microorganisms (GCM) 10K type strain sequencing project: providing services to taxonomists for standard genome sequencing and annotation.</title>
        <authorList>
            <consortium name="The Broad Institute Genomics Platform"/>
            <consortium name="The Broad Institute Genome Sequencing Center for Infectious Disease"/>
            <person name="Wu L."/>
            <person name="Ma J."/>
        </authorList>
    </citation>
    <scope>NUCLEOTIDE SEQUENCE [LARGE SCALE GENOMIC DNA]</scope>
    <source>
        <strain evidence="4">JCM 1490</strain>
    </source>
</reference>
<evidence type="ECO:0000256" key="1">
    <source>
        <dbReference type="SAM" id="MobiDB-lite"/>
    </source>
</evidence>
<organism evidence="3 4">
    <name type="scientific">Georgenia alba</name>
    <dbReference type="NCBI Taxonomy" id="2233858"/>
    <lineage>
        <taxon>Bacteria</taxon>
        <taxon>Bacillati</taxon>
        <taxon>Actinomycetota</taxon>
        <taxon>Actinomycetes</taxon>
        <taxon>Micrococcales</taxon>
        <taxon>Bogoriellaceae</taxon>
        <taxon>Georgenia</taxon>
    </lineage>
</organism>
<dbReference type="InterPro" id="IPR010419">
    <property type="entry name" value="CO_DH_gsu"/>
</dbReference>
<accession>A0ABW2Q704</accession>
<dbReference type="EMBL" id="JBHTCQ010000001">
    <property type="protein sequence ID" value="MFC7403747.1"/>
    <property type="molecule type" value="Genomic_DNA"/>
</dbReference>
<keyword evidence="2" id="KW-1133">Transmembrane helix</keyword>
<comment type="caution">
    <text evidence="3">The sequence shown here is derived from an EMBL/GenBank/DDBJ whole genome shotgun (WGS) entry which is preliminary data.</text>
</comment>
<dbReference type="PANTHER" id="PTHR38588">
    <property type="entry name" value="BLL0334 PROTEIN"/>
    <property type="match status" value="1"/>
</dbReference>
<dbReference type="PANTHER" id="PTHR38588:SF1">
    <property type="entry name" value="BLL0334 PROTEIN"/>
    <property type="match status" value="1"/>
</dbReference>
<dbReference type="RefSeq" id="WP_382390499.1">
    <property type="nucleotide sequence ID" value="NZ_JBHTCQ010000001.1"/>
</dbReference>
<dbReference type="SUPFAM" id="SSF55961">
    <property type="entry name" value="Bet v1-like"/>
    <property type="match status" value="1"/>
</dbReference>
<feature type="transmembrane region" description="Helical" evidence="2">
    <location>
        <begin position="245"/>
        <end position="263"/>
    </location>
</feature>
<dbReference type="Proteomes" id="UP001596455">
    <property type="component" value="Unassembled WGS sequence"/>
</dbReference>
<name>A0ABW2Q704_9MICO</name>
<feature type="compositionally biased region" description="Pro residues" evidence="1">
    <location>
        <begin position="198"/>
        <end position="224"/>
    </location>
</feature>
<gene>
    <name evidence="3" type="ORF">ACFQQL_01395</name>
</gene>
<protein>
    <submittedName>
        <fullName evidence="3">SRPBCC family protein</fullName>
    </submittedName>
</protein>
<dbReference type="Pfam" id="PF06240">
    <property type="entry name" value="COXG"/>
    <property type="match status" value="1"/>
</dbReference>
<dbReference type="Gene3D" id="3.30.530.20">
    <property type="match status" value="1"/>
</dbReference>
<keyword evidence="2" id="KW-0472">Membrane</keyword>